<gene>
    <name evidence="13" type="ORF">T265_03524</name>
</gene>
<feature type="compositionally biased region" description="Polar residues" evidence="11">
    <location>
        <begin position="28"/>
        <end position="43"/>
    </location>
</feature>
<feature type="binding site" evidence="9">
    <location>
        <position position="610"/>
    </location>
    <ligand>
        <name>Zn(2+)</name>
        <dbReference type="ChEBI" id="CHEBI:29105"/>
        <label>1</label>
    </ligand>
</feature>
<keyword evidence="2" id="KW-0140">cGMP</keyword>
<feature type="binding site" evidence="9">
    <location>
        <position position="609"/>
    </location>
    <ligand>
        <name>Zn(2+)</name>
        <dbReference type="ChEBI" id="CHEBI:29105"/>
        <label>1</label>
    </ligand>
</feature>
<evidence type="ECO:0000256" key="1">
    <source>
        <dbReference type="ARBA" id="ARBA00000583"/>
    </source>
</evidence>
<evidence type="ECO:0000256" key="11">
    <source>
        <dbReference type="SAM" id="MobiDB-lite"/>
    </source>
</evidence>
<dbReference type="OrthoDB" id="546632at2759"/>
<reference evidence="13 14" key="1">
    <citation type="submission" date="2013-11" db="EMBL/GenBank/DDBJ databases">
        <title>Opisthorchis viverrini - life in the bile duct.</title>
        <authorList>
            <person name="Young N.D."/>
            <person name="Nagarajan N."/>
            <person name="Lin S.J."/>
            <person name="Korhonen P.K."/>
            <person name="Jex A.R."/>
            <person name="Hall R.S."/>
            <person name="Safavi-Hemami H."/>
            <person name="Kaewkong W."/>
            <person name="Bertrand D."/>
            <person name="Gao S."/>
            <person name="Seet Q."/>
            <person name="Wongkham S."/>
            <person name="Teh B.T."/>
            <person name="Wongkham C."/>
            <person name="Intapan P.M."/>
            <person name="Maleewong W."/>
            <person name="Yang X."/>
            <person name="Hu M."/>
            <person name="Wang Z."/>
            <person name="Hofmann A."/>
            <person name="Sternberg P.W."/>
            <person name="Tan P."/>
            <person name="Wang J."/>
            <person name="Gasser R.B."/>
        </authorList>
    </citation>
    <scope>NUCLEOTIDE SEQUENCE [LARGE SCALE GENOMIC DNA]</scope>
</reference>
<dbReference type="Pfam" id="PF00233">
    <property type="entry name" value="PDEase_I"/>
    <property type="match status" value="1"/>
</dbReference>
<evidence type="ECO:0000256" key="3">
    <source>
        <dbReference type="ARBA" id="ARBA00022723"/>
    </source>
</evidence>
<evidence type="ECO:0000256" key="7">
    <source>
        <dbReference type="PIRSR" id="PIRSR623088-1"/>
    </source>
</evidence>
<dbReference type="PANTHER" id="PTHR11347">
    <property type="entry name" value="CYCLIC NUCLEOTIDE PHOSPHODIESTERASE"/>
    <property type="match status" value="1"/>
</dbReference>
<evidence type="ECO:0000256" key="2">
    <source>
        <dbReference type="ARBA" id="ARBA00022535"/>
    </source>
</evidence>
<dbReference type="GO" id="GO:0046872">
    <property type="term" value="F:metal ion binding"/>
    <property type="evidence" value="ECO:0007669"/>
    <property type="project" value="UniProtKB-KW"/>
</dbReference>
<feature type="compositionally biased region" description="Basic and acidic residues" evidence="11">
    <location>
        <begin position="213"/>
        <end position="230"/>
    </location>
</feature>
<dbReference type="EC" id="3.1.4.-" evidence="10"/>
<dbReference type="STRING" id="6198.A0A075A2X5"/>
<feature type="binding site" evidence="9">
    <location>
        <position position="610"/>
    </location>
    <ligand>
        <name>Zn(2+)</name>
        <dbReference type="ChEBI" id="CHEBI:29105"/>
        <label>2</label>
    </ligand>
</feature>
<dbReference type="FunFam" id="1.10.1300.10:FF:000006">
    <property type="entry name" value="Phosphodiesterase 9A"/>
    <property type="match status" value="1"/>
</dbReference>
<dbReference type="InterPro" id="IPR036971">
    <property type="entry name" value="PDEase_catalytic_dom_sf"/>
</dbReference>
<feature type="binding site" evidence="8">
    <location>
        <position position="734"/>
    </location>
    <ligand>
        <name>AMP</name>
        <dbReference type="ChEBI" id="CHEBI:456215"/>
    </ligand>
</feature>
<keyword evidence="14" id="KW-1185">Reference proteome</keyword>
<evidence type="ECO:0000256" key="6">
    <source>
        <dbReference type="ARBA" id="ARBA00061167"/>
    </source>
</evidence>
<feature type="binding site" evidence="9">
    <location>
        <position position="573"/>
    </location>
    <ligand>
        <name>Zn(2+)</name>
        <dbReference type="ChEBI" id="CHEBI:29105"/>
        <label>1</label>
    </ligand>
</feature>
<evidence type="ECO:0000256" key="9">
    <source>
        <dbReference type="PIRSR" id="PIRSR623088-3"/>
    </source>
</evidence>
<feature type="binding site" evidence="8">
    <location>
        <position position="610"/>
    </location>
    <ligand>
        <name>AMP</name>
        <dbReference type="ChEBI" id="CHEBI:456215"/>
    </ligand>
</feature>
<comment type="catalytic activity">
    <reaction evidence="1">
        <text>3',5'-cyclic GMP + H2O = GMP + H(+)</text>
        <dbReference type="Rhea" id="RHEA:16957"/>
        <dbReference type="ChEBI" id="CHEBI:15377"/>
        <dbReference type="ChEBI" id="CHEBI:15378"/>
        <dbReference type="ChEBI" id="CHEBI:57746"/>
        <dbReference type="ChEBI" id="CHEBI:58115"/>
        <dbReference type="EC" id="3.1.4.35"/>
    </reaction>
</comment>
<dbReference type="PROSITE" id="PS00126">
    <property type="entry name" value="PDEASE_I_1"/>
    <property type="match status" value="1"/>
</dbReference>
<dbReference type="InterPro" id="IPR003607">
    <property type="entry name" value="HD/PDEase_dom"/>
</dbReference>
<keyword evidence="3 9" id="KW-0479">Metal-binding</keyword>
<dbReference type="CDD" id="cd00077">
    <property type="entry name" value="HDc"/>
    <property type="match status" value="1"/>
</dbReference>
<dbReference type="CTD" id="20317711"/>
<feature type="region of interest" description="Disordered" evidence="11">
    <location>
        <begin position="193"/>
        <end position="248"/>
    </location>
</feature>
<evidence type="ECO:0000256" key="5">
    <source>
        <dbReference type="ARBA" id="ARBA00037913"/>
    </source>
</evidence>
<dbReference type="Proteomes" id="UP000054324">
    <property type="component" value="Unassembled WGS sequence"/>
</dbReference>
<comment type="similarity">
    <text evidence="6">Belongs to the cyclic nucleotide phosphodiesterase family. PDE9 subfamily.</text>
</comment>
<feature type="active site" description="Proton donor" evidence="7">
    <location>
        <position position="569"/>
    </location>
</feature>
<feature type="binding site" evidence="9">
    <location>
        <position position="734"/>
    </location>
    <ligand>
        <name>Zn(2+)</name>
        <dbReference type="ChEBI" id="CHEBI:29105"/>
        <label>1</label>
    </ligand>
</feature>
<keyword evidence="4 10" id="KW-0378">Hydrolase</keyword>
<evidence type="ECO:0000313" key="14">
    <source>
        <dbReference type="Proteomes" id="UP000054324"/>
    </source>
</evidence>
<name>A0A075A2X5_OPIVI</name>
<dbReference type="KEGG" id="ovi:T265_03524"/>
<dbReference type="GO" id="GO:0047555">
    <property type="term" value="F:3',5'-cyclic-GMP phosphodiesterase activity"/>
    <property type="evidence" value="ECO:0007669"/>
    <property type="project" value="UniProtKB-EC"/>
</dbReference>
<evidence type="ECO:0000256" key="8">
    <source>
        <dbReference type="PIRSR" id="PIRSR623088-2"/>
    </source>
</evidence>
<evidence type="ECO:0000256" key="4">
    <source>
        <dbReference type="ARBA" id="ARBA00022801"/>
    </source>
</evidence>
<comment type="cofactor">
    <cofactor evidence="10">
        <name>a divalent metal cation</name>
        <dbReference type="ChEBI" id="CHEBI:60240"/>
    </cofactor>
    <text evidence="10">Binds 2 divalent metal cations per subunit. Site 1 may preferentially bind zinc ions, while site 2 has a preference for magnesium and/or manganese ions.</text>
</comment>
<evidence type="ECO:0000313" key="13">
    <source>
        <dbReference type="EMBL" id="KER29935.1"/>
    </source>
</evidence>
<evidence type="ECO:0000256" key="10">
    <source>
        <dbReference type="RuleBase" id="RU363067"/>
    </source>
</evidence>
<dbReference type="RefSeq" id="XP_009166300.1">
    <property type="nucleotide sequence ID" value="XM_009168036.1"/>
</dbReference>
<dbReference type="SUPFAM" id="SSF109604">
    <property type="entry name" value="HD-domain/PDEase-like"/>
    <property type="match status" value="1"/>
</dbReference>
<dbReference type="InterPro" id="IPR002073">
    <property type="entry name" value="PDEase_catalytic_dom"/>
</dbReference>
<dbReference type="AlphaFoldDB" id="A0A075A2X5"/>
<comment type="pathway">
    <text evidence="5">Purine metabolism; 3',5'-cyclic GMP degradation; GMP from 3',5'-cyclic GMP: step 1/1.</text>
</comment>
<feature type="binding site" evidence="8">
    <location>
        <begin position="569"/>
        <end position="573"/>
    </location>
    <ligand>
        <name>AMP</name>
        <dbReference type="ChEBI" id="CHEBI:456215"/>
    </ligand>
</feature>
<dbReference type="GeneID" id="20317711"/>
<proteinExistence type="inferred from homology"/>
<feature type="binding site" evidence="8">
    <location>
        <position position="785"/>
    </location>
    <ligand>
        <name>AMP</name>
        <dbReference type="ChEBI" id="CHEBI:456215"/>
    </ligand>
</feature>
<dbReference type="SMART" id="SM00471">
    <property type="entry name" value="HDc"/>
    <property type="match status" value="1"/>
</dbReference>
<feature type="region of interest" description="Disordered" evidence="11">
    <location>
        <begin position="1"/>
        <end position="43"/>
    </location>
</feature>
<dbReference type="GO" id="GO:0007165">
    <property type="term" value="P:signal transduction"/>
    <property type="evidence" value="ECO:0007669"/>
    <property type="project" value="InterPro"/>
</dbReference>
<dbReference type="InterPro" id="IPR023174">
    <property type="entry name" value="PDEase_CS"/>
</dbReference>
<sequence length="847" mass="96417">MGHQIPPLRTTTLPNNAPMMSPRMVTKRPQSNCPAQRTSQRSSNLPELPIFSFIEKTHPPIFLKIQTDENLKLLDGILYNGRSFITQKLSPFARKIQYRSSELKFRNQACNGRHGERIFDETMFGFVTTKCSVQANENNDARVMFSDVEIKPAHSSQTEHEKKTSRTNIPLRSRFSKFCCWSLCASSTRKRVKEAGTASKVEDPPAQSYLSTKVHESRGLWKCSKNDSRDLSPGTGQSSPLQTSADSGVSKWLKSRTIPIFRLKTSPKRSTTQTLNSLHGSPSSLISSAPHKNLDPTVSEHLGFRTDIEQPANTNEAADISSKATEYICALQAAGLDFCADDRTSLSSNASDSDLRRAISYCEKRLDRLSQSLMCIRNYFTQAKSQDQHQEHVGFTGQPAKPVAPEPGVFLQKVLDIEDWSASDFGLVEHQINQISQKLQRIKYHIDARAYLGWIGIARAPHWNDSLVPGKSASPPNPQIQLIRRTEAECRDIVLQYKTLCDESVPYEVRMELRQSTFNNWPWSDAWLIRLVRQMFMDLGLIEQFRISVSRLDTWLCDIYRRYNRVPFHNYKHAFMVTQMAYSIIWTAKLTEYLDKEEQLILLASAICHDLDHPGFNNAYQINASTVLAIRYNDQSPLENHHAAMAFDILKTEEANPFDHLEEETYKRIREGIIRCILATDMSRHNDILNQFVTVVLGDLATALSMDKETQRPRWVLEKNLRDLTLMIIMKVCDISNEARPLHVSAQWINRLLAEFFHQSDYEKLAGLPVAPFMDREKVTKSASQCGFIRFVILPLFEALAKLLPQIQTAVVQPAIEQLNYYTEMQASELRKAGYAKEDNQGANSDG</sequence>
<dbReference type="InterPro" id="IPR023088">
    <property type="entry name" value="PDEase"/>
</dbReference>
<feature type="compositionally biased region" description="Low complexity" evidence="11">
    <location>
        <begin position="277"/>
        <end position="291"/>
    </location>
</feature>
<protein>
    <recommendedName>
        <fullName evidence="10">Phosphodiesterase</fullName>
        <ecNumber evidence="10">3.1.4.-</ecNumber>
    </recommendedName>
</protein>
<dbReference type="PRINTS" id="PR00387">
    <property type="entry name" value="PDIESTERASE1"/>
</dbReference>
<feature type="region of interest" description="Disordered" evidence="11">
    <location>
        <begin position="269"/>
        <end position="291"/>
    </location>
</feature>
<dbReference type="Gene3D" id="1.10.1300.10">
    <property type="entry name" value="3'5'-cyclic nucleotide phosphodiesterase, catalytic domain"/>
    <property type="match status" value="1"/>
</dbReference>
<evidence type="ECO:0000259" key="12">
    <source>
        <dbReference type="PROSITE" id="PS51845"/>
    </source>
</evidence>
<feature type="compositionally biased region" description="Polar residues" evidence="11">
    <location>
        <begin position="234"/>
        <end position="247"/>
    </location>
</feature>
<organism evidence="13 14">
    <name type="scientific">Opisthorchis viverrini</name>
    <name type="common">Southeast Asian liver fluke</name>
    <dbReference type="NCBI Taxonomy" id="6198"/>
    <lineage>
        <taxon>Eukaryota</taxon>
        <taxon>Metazoa</taxon>
        <taxon>Spiralia</taxon>
        <taxon>Lophotrochozoa</taxon>
        <taxon>Platyhelminthes</taxon>
        <taxon>Trematoda</taxon>
        <taxon>Digenea</taxon>
        <taxon>Opisthorchiida</taxon>
        <taxon>Opisthorchiata</taxon>
        <taxon>Opisthorchiidae</taxon>
        <taxon>Opisthorchis</taxon>
    </lineage>
</organism>
<feature type="domain" description="PDEase" evidence="12">
    <location>
        <begin position="482"/>
        <end position="829"/>
    </location>
</feature>
<accession>A0A075A2X5</accession>
<dbReference type="PROSITE" id="PS51845">
    <property type="entry name" value="PDEASE_I_2"/>
    <property type="match status" value="1"/>
</dbReference>
<dbReference type="EMBL" id="KL596669">
    <property type="protein sequence ID" value="KER29935.1"/>
    <property type="molecule type" value="Genomic_DNA"/>
</dbReference>